<dbReference type="GO" id="GO:0016740">
    <property type="term" value="F:transferase activity"/>
    <property type="evidence" value="ECO:0007669"/>
    <property type="project" value="UniProtKB-KW"/>
</dbReference>
<dbReference type="PANTHER" id="PTHR43685:SF2">
    <property type="entry name" value="GLYCOSYLTRANSFERASE 2-LIKE DOMAIN-CONTAINING PROTEIN"/>
    <property type="match status" value="1"/>
</dbReference>
<dbReference type="InterPro" id="IPR001173">
    <property type="entry name" value="Glyco_trans_2-like"/>
</dbReference>
<evidence type="ECO:0000313" key="4">
    <source>
        <dbReference type="Proteomes" id="UP000322077"/>
    </source>
</evidence>
<dbReference type="EMBL" id="VTOU01000003">
    <property type="protein sequence ID" value="TZG26553.1"/>
    <property type="molecule type" value="Genomic_DNA"/>
</dbReference>
<protein>
    <submittedName>
        <fullName evidence="3">Glycosyltransferase family 2 protein</fullName>
    </submittedName>
</protein>
<dbReference type="Pfam" id="PF00535">
    <property type="entry name" value="Glycos_transf_2"/>
    <property type="match status" value="1"/>
</dbReference>
<organism evidence="3 4">
    <name type="scientific">Sphingomonas montanisoli</name>
    <dbReference type="NCBI Taxonomy" id="2606412"/>
    <lineage>
        <taxon>Bacteria</taxon>
        <taxon>Pseudomonadati</taxon>
        <taxon>Pseudomonadota</taxon>
        <taxon>Alphaproteobacteria</taxon>
        <taxon>Sphingomonadales</taxon>
        <taxon>Sphingomonadaceae</taxon>
        <taxon>Sphingomonas</taxon>
    </lineage>
</organism>
<reference evidence="3 4" key="1">
    <citation type="submission" date="2019-08" db="EMBL/GenBank/DDBJ databases">
        <authorList>
            <person name="Wang G."/>
            <person name="Xu Z."/>
        </authorList>
    </citation>
    <scope>NUCLEOTIDE SEQUENCE [LARGE SCALE GENOMIC DNA]</scope>
    <source>
        <strain evidence="3 4">ZX</strain>
    </source>
</reference>
<keyword evidence="3" id="KW-0808">Transferase</keyword>
<dbReference type="PANTHER" id="PTHR43685">
    <property type="entry name" value="GLYCOSYLTRANSFERASE"/>
    <property type="match status" value="1"/>
</dbReference>
<evidence type="ECO:0000259" key="2">
    <source>
        <dbReference type="Pfam" id="PF00535"/>
    </source>
</evidence>
<sequence>MRAKHARNQQAKQEGEASCRERVHCGPDRIASKRHRGYVPQLERQLQLSFAVAQFAIRIQLYQRRVEPLRRHASMLRRNANWAIRGSDVGRESMTSVSVVIPTYNRRDTLVRAIESLFAQDHPVSEVIVVDDGSTDGTAELPLLGDPRVHYLVNPTNLGAQGARNRGVAAATGDAIAFLDSDDYWEPTKLSKQLAAVAAHGSPDNYAVTCGYSQFGETGGFSMKPAELIRLEDVVVHNLIGPTSILLVSRNIFDLIGPFDLAMPACQDYELFVRILQHVPIFGVPEILVHQDTESNERITRRKDKVLAGHREVYARIRATPQVRAMPFWRRWMVKARQDRALRKRMTAIEAGA</sequence>
<dbReference type="AlphaFoldDB" id="A0A5D9C501"/>
<accession>A0A5D9C501</accession>
<dbReference type="SUPFAM" id="SSF53448">
    <property type="entry name" value="Nucleotide-diphospho-sugar transferases"/>
    <property type="match status" value="1"/>
</dbReference>
<evidence type="ECO:0000313" key="3">
    <source>
        <dbReference type="EMBL" id="TZG26553.1"/>
    </source>
</evidence>
<comment type="caution">
    <text evidence="3">The sequence shown here is derived from an EMBL/GenBank/DDBJ whole genome shotgun (WGS) entry which is preliminary data.</text>
</comment>
<evidence type="ECO:0000256" key="1">
    <source>
        <dbReference type="SAM" id="MobiDB-lite"/>
    </source>
</evidence>
<proteinExistence type="predicted"/>
<dbReference type="CDD" id="cd00761">
    <property type="entry name" value="Glyco_tranf_GTA_type"/>
    <property type="match status" value="1"/>
</dbReference>
<name>A0A5D9C501_9SPHN</name>
<gene>
    <name evidence="3" type="ORF">FYJ91_12740</name>
</gene>
<dbReference type="InterPro" id="IPR029044">
    <property type="entry name" value="Nucleotide-diphossugar_trans"/>
</dbReference>
<dbReference type="Gene3D" id="3.90.550.10">
    <property type="entry name" value="Spore Coat Polysaccharide Biosynthesis Protein SpsA, Chain A"/>
    <property type="match status" value="1"/>
</dbReference>
<feature type="region of interest" description="Disordered" evidence="1">
    <location>
        <begin position="1"/>
        <end position="20"/>
    </location>
</feature>
<feature type="domain" description="Glycosyltransferase 2-like" evidence="2">
    <location>
        <begin position="98"/>
        <end position="202"/>
    </location>
</feature>
<dbReference type="InterPro" id="IPR050834">
    <property type="entry name" value="Glycosyltransf_2"/>
</dbReference>
<keyword evidence="4" id="KW-1185">Reference proteome</keyword>
<dbReference type="Proteomes" id="UP000322077">
    <property type="component" value="Unassembled WGS sequence"/>
</dbReference>